<feature type="compositionally biased region" description="Low complexity" evidence="1">
    <location>
        <begin position="54"/>
        <end position="64"/>
    </location>
</feature>
<accession>A0A1Y1ICD5</accession>
<feature type="compositionally biased region" description="Basic and acidic residues" evidence="1">
    <location>
        <begin position="174"/>
        <end position="185"/>
    </location>
</feature>
<gene>
    <name evidence="2" type="ORF">KFL_004130010</name>
</gene>
<keyword evidence="3" id="KW-1185">Reference proteome</keyword>
<protein>
    <submittedName>
        <fullName evidence="2">Uncharacterized protein</fullName>
    </submittedName>
</protein>
<evidence type="ECO:0000256" key="1">
    <source>
        <dbReference type="SAM" id="MobiDB-lite"/>
    </source>
</evidence>
<feature type="region of interest" description="Disordered" evidence="1">
    <location>
        <begin position="38"/>
        <end position="185"/>
    </location>
</feature>
<dbReference type="EMBL" id="DF237362">
    <property type="protein sequence ID" value="GAQ88253.1"/>
    <property type="molecule type" value="Genomic_DNA"/>
</dbReference>
<dbReference type="Proteomes" id="UP000054558">
    <property type="component" value="Unassembled WGS sequence"/>
</dbReference>
<organism evidence="2 3">
    <name type="scientific">Klebsormidium nitens</name>
    <name type="common">Green alga</name>
    <name type="synonym">Ulothrix nitens</name>
    <dbReference type="NCBI Taxonomy" id="105231"/>
    <lineage>
        <taxon>Eukaryota</taxon>
        <taxon>Viridiplantae</taxon>
        <taxon>Streptophyta</taxon>
        <taxon>Klebsormidiophyceae</taxon>
        <taxon>Klebsormidiales</taxon>
        <taxon>Klebsormidiaceae</taxon>
        <taxon>Klebsormidium</taxon>
    </lineage>
</organism>
<feature type="non-terminal residue" evidence="2">
    <location>
        <position position="185"/>
    </location>
</feature>
<evidence type="ECO:0000313" key="2">
    <source>
        <dbReference type="EMBL" id="GAQ88253.1"/>
    </source>
</evidence>
<proteinExistence type="predicted"/>
<evidence type="ECO:0000313" key="3">
    <source>
        <dbReference type="Proteomes" id="UP000054558"/>
    </source>
</evidence>
<sequence>MVFPFRLRGFVKCFHLLDLRSCFKLLHSSGVVHREKMDVGLDKQRSGSHGGSESGRSFRSSPRGLDLETVAPEEDESEPETAVSQNGAPLPGSEDLAWNRDAIDPQEEELYTEKPLIPKQRGQGDEASGRARGWNLEEGGRMLPPLEENSGGRGGRVPIVGGVGPEGGGVGRVARGEEVRGERRR</sequence>
<dbReference type="AlphaFoldDB" id="A0A1Y1ICD5"/>
<feature type="compositionally biased region" description="Gly residues" evidence="1">
    <location>
        <begin position="151"/>
        <end position="171"/>
    </location>
</feature>
<name>A0A1Y1ICD5_KLENI</name>
<reference evidence="2 3" key="1">
    <citation type="journal article" date="2014" name="Nat. Commun.">
        <title>Klebsormidium flaccidum genome reveals primary factors for plant terrestrial adaptation.</title>
        <authorList>
            <person name="Hori K."/>
            <person name="Maruyama F."/>
            <person name="Fujisawa T."/>
            <person name="Togashi T."/>
            <person name="Yamamoto N."/>
            <person name="Seo M."/>
            <person name="Sato S."/>
            <person name="Yamada T."/>
            <person name="Mori H."/>
            <person name="Tajima N."/>
            <person name="Moriyama T."/>
            <person name="Ikeuchi M."/>
            <person name="Watanabe M."/>
            <person name="Wada H."/>
            <person name="Kobayashi K."/>
            <person name="Saito M."/>
            <person name="Masuda T."/>
            <person name="Sasaki-Sekimoto Y."/>
            <person name="Mashiguchi K."/>
            <person name="Awai K."/>
            <person name="Shimojima M."/>
            <person name="Masuda S."/>
            <person name="Iwai M."/>
            <person name="Nobusawa T."/>
            <person name="Narise T."/>
            <person name="Kondo S."/>
            <person name="Saito H."/>
            <person name="Sato R."/>
            <person name="Murakawa M."/>
            <person name="Ihara Y."/>
            <person name="Oshima-Yamada Y."/>
            <person name="Ohtaka K."/>
            <person name="Satoh M."/>
            <person name="Sonobe K."/>
            <person name="Ishii M."/>
            <person name="Ohtani R."/>
            <person name="Kanamori-Sato M."/>
            <person name="Honoki R."/>
            <person name="Miyazaki D."/>
            <person name="Mochizuki H."/>
            <person name="Umetsu J."/>
            <person name="Higashi K."/>
            <person name="Shibata D."/>
            <person name="Kamiya Y."/>
            <person name="Sato N."/>
            <person name="Nakamura Y."/>
            <person name="Tabata S."/>
            <person name="Ida S."/>
            <person name="Kurokawa K."/>
            <person name="Ohta H."/>
        </authorList>
    </citation>
    <scope>NUCLEOTIDE SEQUENCE [LARGE SCALE GENOMIC DNA]</scope>
    <source>
        <strain evidence="2 3">NIES-2285</strain>
    </source>
</reference>